<gene>
    <name evidence="1" type="ORF">SAMN04488541_100636</name>
</gene>
<reference evidence="1 2" key="1">
    <citation type="submission" date="2016-10" db="EMBL/GenBank/DDBJ databases">
        <authorList>
            <person name="de Groot N.N."/>
        </authorList>
    </citation>
    <scope>NUCLEOTIDE SEQUENCE [LARGE SCALE GENOMIC DNA]</scope>
    <source>
        <strain>GEY</strain>
        <strain evidence="2">DSM 9560</strain>
    </source>
</reference>
<dbReference type="RefSeq" id="WP_091540901.1">
    <property type="nucleotide sequence ID" value="NZ_FONY01000006.1"/>
</dbReference>
<dbReference type="AlphaFoldDB" id="A0A1I2D2N4"/>
<sequence>MKDILLERITKISTICHGKPTVRGMRIMVSTVLELLAAGMSIEELIEDYPELEIQDIYACLWYAAKVVNYEVKELAEA</sequence>
<dbReference type="InterPro" id="IPR036388">
    <property type="entry name" value="WH-like_DNA-bd_sf"/>
</dbReference>
<dbReference type="SUPFAM" id="SSF46689">
    <property type="entry name" value="Homeodomain-like"/>
    <property type="match status" value="1"/>
</dbReference>
<protein>
    <submittedName>
        <fullName evidence="1">Uncharacterized conserved protein, DUF433 family</fullName>
    </submittedName>
</protein>
<dbReference type="Proteomes" id="UP000199513">
    <property type="component" value="Unassembled WGS sequence"/>
</dbReference>
<dbReference type="Pfam" id="PF04255">
    <property type="entry name" value="DUF433"/>
    <property type="match status" value="1"/>
</dbReference>
<dbReference type="PANTHER" id="PTHR34849:SF3">
    <property type="entry name" value="SSR2962 PROTEIN"/>
    <property type="match status" value="1"/>
</dbReference>
<accession>A0A1I2D2N4</accession>
<keyword evidence="2" id="KW-1185">Reference proteome</keyword>
<dbReference type="PANTHER" id="PTHR34849">
    <property type="entry name" value="SSL5025 PROTEIN"/>
    <property type="match status" value="1"/>
</dbReference>
<proteinExistence type="predicted"/>
<dbReference type="InterPro" id="IPR009057">
    <property type="entry name" value="Homeodomain-like_sf"/>
</dbReference>
<dbReference type="Gene3D" id="1.10.10.10">
    <property type="entry name" value="Winged helix-like DNA-binding domain superfamily/Winged helix DNA-binding domain"/>
    <property type="match status" value="1"/>
</dbReference>
<dbReference type="STRING" id="1003.SAMN04488541_100636"/>
<name>A0A1I2D2N4_9BACT</name>
<dbReference type="OrthoDB" id="1494556at2"/>
<dbReference type="InterPro" id="IPR007367">
    <property type="entry name" value="DUF433"/>
</dbReference>
<evidence type="ECO:0000313" key="2">
    <source>
        <dbReference type="Proteomes" id="UP000199513"/>
    </source>
</evidence>
<evidence type="ECO:0000313" key="1">
    <source>
        <dbReference type="EMBL" id="SFE74769.1"/>
    </source>
</evidence>
<organism evidence="1 2">
    <name type="scientific">Thermoflexibacter ruber</name>
    <dbReference type="NCBI Taxonomy" id="1003"/>
    <lineage>
        <taxon>Bacteria</taxon>
        <taxon>Pseudomonadati</taxon>
        <taxon>Bacteroidota</taxon>
        <taxon>Cytophagia</taxon>
        <taxon>Cytophagales</taxon>
        <taxon>Thermoflexibacteraceae</taxon>
        <taxon>Thermoflexibacter</taxon>
    </lineage>
</organism>
<dbReference type="EMBL" id="FONY01000006">
    <property type="protein sequence ID" value="SFE74769.1"/>
    <property type="molecule type" value="Genomic_DNA"/>
</dbReference>